<evidence type="ECO:0000256" key="1">
    <source>
        <dbReference type="SAM" id="MobiDB-lite"/>
    </source>
</evidence>
<reference evidence="2 3" key="1">
    <citation type="submission" date="2024-04" db="EMBL/GenBank/DDBJ databases">
        <title>genome sequences of Mucor flavus KT1a and Helicostylum pulchrum KT1b strains isolated from the surface of a dry-aged beef.</title>
        <authorList>
            <person name="Toyotome T."/>
            <person name="Hosono M."/>
            <person name="Torimaru M."/>
            <person name="Fukuda K."/>
            <person name="Mikami N."/>
        </authorList>
    </citation>
    <scope>NUCLEOTIDE SEQUENCE [LARGE SCALE GENOMIC DNA]</scope>
    <source>
        <strain evidence="2 3">KT1a</strain>
    </source>
</reference>
<sequence>MSSIVSSLFYRSMNTLDTIVGPSRNKRQDLTRLNTRGLPSSHSAHSAPPFTQDEFPPPYNNWIFGGNTQVNRKGISSSIKLLEVAADEFDSGNKEIALDIYLAGLEKIIMSLPNLKDQTTKQALQEKLISLEERVGIVSKLQVNDNQQMIQIDRVPTSSDTLINRFVTVSNILMASSSSEDKQTKQSDSLSKLKQVGRAMTEFIVQCVILFKQSPLPGLLYILFSYFAQLILWIDRYTRFSEKLQRVGISCIKQLLKADEKYHLHELASETFFTFVSASLKAVVAYQEAPGYNDSNIQATADKKVWAWSRSFSAATMTM</sequence>
<dbReference type="Proteomes" id="UP001473302">
    <property type="component" value="Unassembled WGS sequence"/>
</dbReference>
<evidence type="ECO:0000313" key="2">
    <source>
        <dbReference type="EMBL" id="GAA5808427.1"/>
    </source>
</evidence>
<organism evidence="2 3">
    <name type="scientific">Mucor flavus</name>
    <dbReference type="NCBI Taxonomy" id="439312"/>
    <lineage>
        <taxon>Eukaryota</taxon>
        <taxon>Fungi</taxon>
        <taxon>Fungi incertae sedis</taxon>
        <taxon>Mucoromycota</taxon>
        <taxon>Mucoromycotina</taxon>
        <taxon>Mucoromycetes</taxon>
        <taxon>Mucorales</taxon>
        <taxon>Mucorineae</taxon>
        <taxon>Mucoraceae</taxon>
        <taxon>Mucor</taxon>
    </lineage>
</organism>
<dbReference type="InterPro" id="IPR036181">
    <property type="entry name" value="MIT_dom_sf"/>
</dbReference>
<evidence type="ECO:0008006" key="4">
    <source>
        <dbReference type="Google" id="ProtNLM"/>
    </source>
</evidence>
<proteinExistence type="predicted"/>
<dbReference type="SUPFAM" id="SSF116846">
    <property type="entry name" value="MIT domain"/>
    <property type="match status" value="1"/>
</dbReference>
<name>A0ABP9YNL3_9FUNG</name>
<protein>
    <recommendedName>
        <fullName evidence="4">MIT domain-containing protein</fullName>
    </recommendedName>
</protein>
<feature type="region of interest" description="Disordered" evidence="1">
    <location>
        <begin position="21"/>
        <end position="52"/>
    </location>
</feature>
<evidence type="ECO:0000313" key="3">
    <source>
        <dbReference type="Proteomes" id="UP001473302"/>
    </source>
</evidence>
<feature type="compositionally biased region" description="Low complexity" evidence="1">
    <location>
        <begin position="39"/>
        <end position="49"/>
    </location>
</feature>
<comment type="caution">
    <text evidence="2">The sequence shown here is derived from an EMBL/GenBank/DDBJ whole genome shotgun (WGS) entry which is preliminary data.</text>
</comment>
<keyword evidence="3" id="KW-1185">Reference proteome</keyword>
<accession>A0ABP9YNL3</accession>
<dbReference type="EMBL" id="BAABUK010000003">
    <property type="protein sequence ID" value="GAA5808427.1"/>
    <property type="molecule type" value="Genomic_DNA"/>
</dbReference>
<gene>
    <name evidence="2" type="ORF">MFLAVUS_001818</name>
</gene>